<comment type="caution">
    <text evidence="1">The sequence shown here is derived from an EMBL/GenBank/DDBJ whole genome shotgun (WGS) entry which is preliminary data.</text>
</comment>
<dbReference type="Proteomes" id="UP001454086">
    <property type="component" value="Unassembled WGS sequence"/>
</dbReference>
<proteinExistence type="predicted"/>
<reference evidence="1 2" key="1">
    <citation type="submission" date="2024-03" db="EMBL/GenBank/DDBJ databases">
        <title>Human intestinal bacterial collection.</title>
        <authorList>
            <person name="Pauvert C."/>
            <person name="Hitch T.C.A."/>
            <person name="Clavel T."/>
        </authorList>
    </citation>
    <scope>NUCLEOTIDE SEQUENCE [LARGE SCALE GENOMIC DNA]</scope>
    <source>
        <strain evidence="1 2">CLA-SR-H021</strain>
    </source>
</reference>
<evidence type="ECO:0000313" key="2">
    <source>
        <dbReference type="Proteomes" id="UP001454086"/>
    </source>
</evidence>
<evidence type="ECO:0000313" key="1">
    <source>
        <dbReference type="EMBL" id="MEQ2424391.1"/>
    </source>
</evidence>
<name>A0ABV1D1X6_9FIRM</name>
<organism evidence="1 2">
    <name type="scientific">Enterocloster hominis</name>
    <name type="common">ex Hitch et al. 2024</name>
    <dbReference type="NCBI Taxonomy" id="1917870"/>
    <lineage>
        <taxon>Bacteria</taxon>
        <taxon>Bacillati</taxon>
        <taxon>Bacillota</taxon>
        <taxon>Clostridia</taxon>
        <taxon>Lachnospirales</taxon>
        <taxon>Lachnospiraceae</taxon>
        <taxon>Enterocloster</taxon>
    </lineage>
</organism>
<dbReference type="EMBL" id="JBBMFM010000012">
    <property type="protein sequence ID" value="MEQ2424391.1"/>
    <property type="molecule type" value="Genomic_DNA"/>
</dbReference>
<accession>A0ABV1D1X6</accession>
<dbReference type="RefSeq" id="WP_349117901.1">
    <property type="nucleotide sequence ID" value="NZ_JBBMFM010000012.1"/>
</dbReference>
<sequence length="213" mass="25352">MDRKNFMRNYWMYYLMLEERFIQSTKYIEPVEDNEEVYSLEYVNQLQAIGSEIDVFMKVICGIPQDARKTIADYYPIIINKIPNITTYRVRCYNFEFKPFEMWLQAQPSQSLFWWDAYNQIKHGRVENFRLANMKVVMYALSALCLLELLYLKEIVKNQQLLDRPDRESEVFRFPDINYQYINVAGGLVLKMEIPQKDDSAEVDTLILDGGSL</sequence>
<protein>
    <submittedName>
        <fullName evidence="1">Uncharacterized protein</fullName>
    </submittedName>
</protein>
<keyword evidence="2" id="KW-1185">Reference proteome</keyword>
<gene>
    <name evidence="1" type="ORF">WMQ36_05345</name>
</gene>